<feature type="signal peptide" evidence="4">
    <location>
        <begin position="1"/>
        <end position="18"/>
    </location>
</feature>
<evidence type="ECO:0000256" key="1">
    <source>
        <dbReference type="ARBA" id="ARBA00004196"/>
    </source>
</evidence>
<dbReference type="CDD" id="cd23508">
    <property type="entry name" value="hydrophobin_II"/>
    <property type="match status" value="1"/>
</dbReference>
<dbReference type="Gene3D" id="3.20.120.10">
    <property type="entry name" value="Hydrophobin"/>
    <property type="match status" value="1"/>
</dbReference>
<sequence length="106" mass="10456">MQFTSAIILSIMASLAIASPLDTRGGKGGSSSYTPCGSSVLLDSQAVCCSTDVLSGVADLSCATVSETPESADDFAAICAKSGQTAECCTLSVLGIALLCATPVGL</sequence>
<dbReference type="PANTHER" id="PTHR42341">
    <property type="entry name" value="HYDROPHOBIN"/>
    <property type="match status" value="1"/>
</dbReference>
<comment type="subcellular location">
    <subcellularLocation>
        <location evidence="1">Cell envelope</location>
    </subcellularLocation>
</comment>
<keyword evidence="3" id="KW-1015">Disulfide bond</keyword>
<evidence type="ECO:0000256" key="4">
    <source>
        <dbReference type="SAM" id="SignalP"/>
    </source>
</evidence>
<dbReference type="OrthoDB" id="4500971at2759"/>
<dbReference type="SUPFAM" id="SSF101751">
    <property type="entry name" value="Hydrophobin II, HfbII"/>
    <property type="match status" value="1"/>
</dbReference>
<accession>A0A194UVB7</accession>
<dbReference type="STRING" id="694573.A0A194UVB7"/>
<reference evidence="6" key="1">
    <citation type="submission" date="2014-12" db="EMBL/GenBank/DDBJ databases">
        <title>Genome Sequence of Valsa Canker Pathogens Uncovers a Specific Adaption of Colonization on Woody Bark.</title>
        <authorList>
            <person name="Yin Z."/>
            <person name="Liu H."/>
            <person name="Gao X."/>
            <person name="Li Z."/>
            <person name="Song N."/>
            <person name="Ke X."/>
            <person name="Dai Q."/>
            <person name="Wu Y."/>
            <person name="Sun Y."/>
            <person name="Xu J.-R."/>
            <person name="Kang Z.K."/>
            <person name="Wang L."/>
            <person name="Huang L."/>
        </authorList>
    </citation>
    <scope>NUCLEOTIDE SEQUENCE [LARGE SCALE GENOMIC DNA]</scope>
    <source>
        <strain evidence="6">SXYL134</strain>
    </source>
</reference>
<keyword evidence="4" id="KW-0732">Signal</keyword>
<dbReference type="Proteomes" id="UP000078576">
    <property type="component" value="Unassembled WGS sequence"/>
</dbReference>
<dbReference type="PANTHER" id="PTHR42341:SF1">
    <property type="entry name" value="HYDROPHOBIN"/>
    <property type="match status" value="1"/>
</dbReference>
<dbReference type="Pfam" id="PF06766">
    <property type="entry name" value="Hydrophobin_2"/>
    <property type="match status" value="1"/>
</dbReference>
<evidence type="ECO:0000256" key="3">
    <source>
        <dbReference type="ARBA" id="ARBA00023157"/>
    </source>
</evidence>
<gene>
    <name evidence="5" type="ORF">VP1G_03008</name>
</gene>
<dbReference type="EMBL" id="KN714682">
    <property type="protein sequence ID" value="KUI55640.1"/>
    <property type="molecule type" value="Genomic_DNA"/>
</dbReference>
<dbReference type="InterPro" id="IPR010636">
    <property type="entry name" value="Class_II_hydrophobin"/>
</dbReference>
<evidence type="ECO:0000313" key="6">
    <source>
        <dbReference type="Proteomes" id="UP000078576"/>
    </source>
</evidence>
<organism evidence="5 6">
    <name type="scientific">Cytospora mali</name>
    <name type="common">Apple Valsa canker fungus</name>
    <name type="synonym">Valsa mali</name>
    <dbReference type="NCBI Taxonomy" id="578113"/>
    <lineage>
        <taxon>Eukaryota</taxon>
        <taxon>Fungi</taxon>
        <taxon>Dikarya</taxon>
        <taxon>Ascomycota</taxon>
        <taxon>Pezizomycotina</taxon>
        <taxon>Sordariomycetes</taxon>
        <taxon>Sordariomycetidae</taxon>
        <taxon>Diaporthales</taxon>
        <taxon>Cytosporaceae</taxon>
        <taxon>Cytospora</taxon>
    </lineage>
</organism>
<comment type="similarity">
    <text evidence="2">Belongs to the cerato-ulmin hydrophobin family.</text>
</comment>
<feature type="chain" id="PRO_5008265890" evidence="4">
    <location>
        <begin position="19"/>
        <end position="106"/>
    </location>
</feature>
<proteinExistence type="inferred from homology"/>
<dbReference type="GO" id="GO:0005576">
    <property type="term" value="C:extracellular region"/>
    <property type="evidence" value="ECO:0007669"/>
    <property type="project" value="InterPro"/>
</dbReference>
<protein>
    <submittedName>
        <fullName evidence="5">Cryparin</fullName>
    </submittedName>
</protein>
<dbReference type="AlphaFoldDB" id="A0A194UVB7"/>
<dbReference type="InterPro" id="IPR036686">
    <property type="entry name" value="Class_II_Hydrophobin_sf"/>
</dbReference>
<keyword evidence="6" id="KW-1185">Reference proteome</keyword>
<evidence type="ECO:0000313" key="5">
    <source>
        <dbReference type="EMBL" id="KUI55640.1"/>
    </source>
</evidence>
<name>A0A194UVB7_CYTMA</name>
<evidence type="ECO:0000256" key="2">
    <source>
        <dbReference type="ARBA" id="ARBA00009576"/>
    </source>
</evidence>